<dbReference type="AlphaFoldDB" id="A0AAV7M6J5"/>
<evidence type="ECO:0000313" key="1">
    <source>
        <dbReference type="EMBL" id="KAJ1098179.1"/>
    </source>
</evidence>
<organism evidence="1 2">
    <name type="scientific">Pleurodeles waltl</name>
    <name type="common">Iberian ribbed newt</name>
    <dbReference type="NCBI Taxonomy" id="8319"/>
    <lineage>
        <taxon>Eukaryota</taxon>
        <taxon>Metazoa</taxon>
        <taxon>Chordata</taxon>
        <taxon>Craniata</taxon>
        <taxon>Vertebrata</taxon>
        <taxon>Euteleostomi</taxon>
        <taxon>Amphibia</taxon>
        <taxon>Batrachia</taxon>
        <taxon>Caudata</taxon>
        <taxon>Salamandroidea</taxon>
        <taxon>Salamandridae</taxon>
        <taxon>Pleurodelinae</taxon>
        <taxon>Pleurodeles</taxon>
    </lineage>
</organism>
<keyword evidence="2" id="KW-1185">Reference proteome</keyword>
<gene>
    <name evidence="1" type="ORF">NDU88_003295</name>
</gene>
<protein>
    <submittedName>
        <fullName evidence="1">Uncharacterized protein</fullName>
    </submittedName>
</protein>
<accession>A0AAV7M6J5</accession>
<evidence type="ECO:0000313" key="2">
    <source>
        <dbReference type="Proteomes" id="UP001066276"/>
    </source>
</evidence>
<name>A0AAV7M6J5_PLEWA</name>
<dbReference type="EMBL" id="JANPWB010000014">
    <property type="protein sequence ID" value="KAJ1098179.1"/>
    <property type="molecule type" value="Genomic_DNA"/>
</dbReference>
<comment type="caution">
    <text evidence="1">The sequence shown here is derived from an EMBL/GenBank/DDBJ whole genome shotgun (WGS) entry which is preliminary data.</text>
</comment>
<proteinExistence type="predicted"/>
<reference evidence="1" key="1">
    <citation type="journal article" date="2022" name="bioRxiv">
        <title>Sequencing and chromosome-scale assembly of the giantPleurodeles waltlgenome.</title>
        <authorList>
            <person name="Brown T."/>
            <person name="Elewa A."/>
            <person name="Iarovenko S."/>
            <person name="Subramanian E."/>
            <person name="Araus A.J."/>
            <person name="Petzold A."/>
            <person name="Susuki M."/>
            <person name="Suzuki K.-i.T."/>
            <person name="Hayashi T."/>
            <person name="Toyoda A."/>
            <person name="Oliveira C."/>
            <person name="Osipova E."/>
            <person name="Leigh N.D."/>
            <person name="Simon A."/>
            <person name="Yun M.H."/>
        </authorList>
    </citation>
    <scope>NUCLEOTIDE SEQUENCE</scope>
    <source>
        <strain evidence="1">20211129_DDA</strain>
        <tissue evidence="1">Liver</tissue>
    </source>
</reference>
<sequence length="85" mass="8745">MPAGGVAIGAAPTPPVNQSQRLCGCLLCHRPSLQCWRPVGLDRRQGLGRAPAGVSAGRLEACARVPEAAPSPRARLVLAAVGRAR</sequence>
<dbReference type="Proteomes" id="UP001066276">
    <property type="component" value="Chromosome 10"/>
</dbReference>